<dbReference type="STRING" id="178035.A0A154PQ05"/>
<dbReference type="AlphaFoldDB" id="A0A154PQ05"/>
<evidence type="ECO:0000313" key="11">
    <source>
        <dbReference type="EMBL" id="KZC13981.1"/>
    </source>
</evidence>
<dbReference type="SMART" id="SM00020">
    <property type="entry name" value="Tryp_SPc"/>
    <property type="match status" value="2"/>
</dbReference>
<dbReference type="FunFam" id="2.40.10.10:FF:000118">
    <property type="entry name" value="Chymotrypsinogen A"/>
    <property type="match status" value="1"/>
</dbReference>
<evidence type="ECO:0000256" key="1">
    <source>
        <dbReference type="ARBA" id="ARBA00004239"/>
    </source>
</evidence>
<dbReference type="GO" id="GO:0016485">
    <property type="term" value="P:protein processing"/>
    <property type="evidence" value="ECO:0007669"/>
    <property type="project" value="UniProtKB-ARBA"/>
</dbReference>
<keyword evidence="2" id="KW-0964">Secreted</keyword>
<evidence type="ECO:0000256" key="5">
    <source>
        <dbReference type="ARBA" id="ARBA00022825"/>
    </source>
</evidence>
<dbReference type="OrthoDB" id="8440449at2759"/>
<evidence type="ECO:0000256" key="7">
    <source>
        <dbReference type="ARBA" id="ARBA00044036"/>
    </source>
</evidence>
<evidence type="ECO:0000256" key="2">
    <source>
        <dbReference type="ARBA" id="ARBA00022525"/>
    </source>
</evidence>
<evidence type="ECO:0000256" key="3">
    <source>
        <dbReference type="ARBA" id="ARBA00022670"/>
    </source>
</evidence>
<dbReference type="InterPro" id="IPR043504">
    <property type="entry name" value="Peptidase_S1_PA_chymotrypsin"/>
</dbReference>
<keyword evidence="5 8" id="KW-0720">Serine protease</keyword>
<accession>A0A154PQ05</accession>
<dbReference type="PROSITE" id="PS00134">
    <property type="entry name" value="TRYPSIN_HIS"/>
    <property type="match status" value="2"/>
</dbReference>
<dbReference type="InterPro" id="IPR033116">
    <property type="entry name" value="TRYPSIN_SER"/>
</dbReference>
<evidence type="ECO:0000256" key="6">
    <source>
        <dbReference type="ARBA" id="ARBA00023157"/>
    </source>
</evidence>
<comment type="subcellular location">
    <subcellularLocation>
        <location evidence="1">Secreted</location>
        <location evidence="1">Extracellular space</location>
    </subcellularLocation>
</comment>
<dbReference type="GO" id="GO:0004252">
    <property type="term" value="F:serine-type endopeptidase activity"/>
    <property type="evidence" value="ECO:0007669"/>
    <property type="project" value="UniProtKB-EC"/>
</dbReference>
<evidence type="ECO:0000256" key="8">
    <source>
        <dbReference type="RuleBase" id="RU363034"/>
    </source>
</evidence>
<evidence type="ECO:0000256" key="9">
    <source>
        <dbReference type="SAM" id="SignalP"/>
    </source>
</evidence>
<proteinExistence type="predicted"/>
<dbReference type="EMBL" id="KQ435030">
    <property type="protein sequence ID" value="KZC13981.1"/>
    <property type="molecule type" value="Genomic_DNA"/>
</dbReference>
<reference evidence="11 12" key="1">
    <citation type="submission" date="2015-07" db="EMBL/GenBank/DDBJ databases">
        <title>The genome of Dufourea novaeangliae.</title>
        <authorList>
            <person name="Pan H."/>
            <person name="Kapheim K."/>
        </authorList>
    </citation>
    <scope>NUCLEOTIDE SEQUENCE [LARGE SCALE GENOMIC DNA]</scope>
    <source>
        <strain evidence="11">0120121106</strain>
        <tissue evidence="11">Whole body</tissue>
    </source>
</reference>
<dbReference type="PROSITE" id="PS00135">
    <property type="entry name" value="TRYPSIN_SER"/>
    <property type="match status" value="1"/>
</dbReference>
<dbReference type="FunFam" id="2.40.10.10:FF:000047">
    <property type="entry name" value="Trypsin eta"/>
    <property type="match status" value="1"/>
</dbReference>
<organism evidence="11 12">
    <name type="scientific">Dufourea novaeangliae</name>
    <name type="common">Sweat bee</name>
    <dbReference type="NCBI Taxonomy" id="178035"/>
    <lineage>
        <taxon>Eukaryota</taxon>
        <taxon>Metazoa</taxon>
        <taxon>Ecdysozoa</taxon>
        <taxon>Arthropoda</taxon>
        <taxon>Hexapoda</taxon>
        <taxon>Insecta</taxon>
        <taxon>Pterygota</taxon>
        <taxon>Neoptera</taxon>
        <taxon>Endopterygota</taxon>
        <taxon>Hymenoptera</taxon>
        <taxon>Apocrita</taxon>
        <taxon>Aculeata</taxon>
        <taxon>Apoidea</taxon>
        <taxon>Anthophila</taxon>
        <taxon>Halictidae</taxon>
        <taxon>Rophitinae</taxon>
        <taxon>Dufourea</taxon>
    </lineage>
</organism>
<feature type="chain" id="PRO_5007599659" description="chymotrypsin" evidence="9">
    <location>
        <begin position="18"/>
        <end position="424"/>
    </location>
</feature>
<dbReference type="SUPFAM" id="SSF50494">
    <property type="entry name" value="Trypsin-like serine proteases"/>
    <property type="match status" value="2"/>
</dbReference>
<dbReference type="PANTHER" id="PTHR24252:SF12">
    <property type="entry name" value="TRANSMEMBRANE SERINE PROTEASE 7"/>
    <property type="match status" value="1"/>
</dbReference>
<feature type="domain" description="Peptidase S1" evidence="10">
    <location>
        <begin position="27"/>
        <end position="424"/>
    </location>
</feature>
<gene>
    <name evidence="11" type="ORF">WN55_06511</name>
</gene>
<dbReference type="InterPro" id="IPR001314">
    <property type="entry name" value="Peptidase_S1A"/>
</dbReference>
<dbReference type="PROSITE" id="PS50240">
    <property type="entry name" value="TRYPSIN_DOM"/>
    <property type="match status" value="1"/>
</dbReference>
<keyword evidence="9" id="KW-0732">Signal</keyword>
<dbReference type="CDD" id="cd00190">
    <property type="entry name" value="Tryp_SPc"/>
    <property type="match status" value="1"/>
</dbReference>
<evidence type="ECO:0000313" key="12">
    <source>
        <dbReference type="Proteomes" id="UP000076502"/>
    </source>
</evidence>
<dbReference type="GO" id="GO:0005576">
    <property type="term" value="C:extracellular region"/>
    <property type="evidence" value="ECO:0007669"/>
    <property type="project" value="UniProtKB-SubCell"/>
</dbReference>
<keyword evidence="4 8" id="KW-0378">Hydrolase</keyword>
<protein>
    <recommendedName>
        <fullName evidence="7">chymotrypsin</fullName>
        <ecNumber evidence="7">3.4.21.1</ecNumber>
    </recommendedName>
</protein>
<dbReference type="PANTHER" id="PTHR24252">
    <property type="entry name" value="ACROSIN-RELATED"/>
    <property type="match status" value="1"/>
</dbReference>
<dbReference type="EC" id="3.4.21.1" evidence="7"/>
<sequence>MFLSTLSVLALLSLSNAALIPWFDPRIVNGEDAKAGEIPYQVSLQNKGSSFHFCGGSVLNKDYVITAAHCVKGKTESQIQVVAGTINLKEPKSIHSVTKIKIHEKYNSADSWINDIALLKVDRPFVKSKEISYVPLPSANEVIHPNSIATVSGWGRLRQGGPTTVFLQRVNILIANQEYCEHIYKPHNYNIYESQICAYDPSVSKGSCHVSLQTTPGNRHFCGGSVLNSQYVLTAAHCVQSQTPERMEIVAGTVNLDNRASVHEVEKIIIHEQYQPSNSWNNDIALIKVKTPFVTSQRIASVPMPKANEAVPANAVAWVSGWGRLRSGGSLPKILQKAKIQIADQEACKKVYTSIGQKIFESHICANDPSVEKGACNGDSGGPLTVNGKIVGIVSWSMGCALQRYPTVYTRVTSYLDWIKQHAV</sequence>
<feature type="signal peptide" evidence="9">
    <location>
        <begin position="1"/>
        <end position="17"/>
    </location>
</feature>
<keyword evidence="12" id="KW-1185">Reference proteome</keyword>
<keyword evidence="6" id="KW-1015">Disulfide bond</keyword>
<name>A0A154PQ05_DUFNO</name>
<dbReference type="InterPro" id="IPR018114">
    <property type="entry name" value="TRYPSIN_HIS"/>
</dbReference>
<dbReference type="InterPro" id="IPR001254">
    <property type="entry name" value="Trypsin_dom"/>
</dbReference>
<dbReference type="Gene3D" id="2.40.10.10">
    <property type="entry name" value="Trypsin-like serine proteases"/>
    <property type="match status" value="3"/>
</dbReference>
<evidence type="ECO:0000259" key="10">
    <source>
        <dbReference type="PROSITE" id="PS50240"/>
    </source>
</evidence>
<keyword evidence="3 8" id="KW-0645">Protease</keyword>
<dbReference type="Pfam" id="PF00089">
    <property type="entry name" value="Trypsin"/>
    <property type="match status" value="1"/>
</dbReference>
<dbReference type="InterPro" id="IPR009003">
    <property type="entry name" value="Peptidase_S1_PA"/>
</dbReference>
<dbReference type="PRINTS" id="PR00722">
    <property type="entry name" value="CHYMOTRYPSIN"/>
</dbReference>
<evidence type="ECO:0000256" key="4">
    <source>
        <dbReference type="ARBA" id="ARBA00022801"/>
    </source>
</evidence>
<dbReference type="Proteomes" id="UP000076502">
    <property type="component" value="Unassembled WGS sequence"/>
</dbReference>